<feature type="transmembrane region" description="Helical" evidence="7">
    <location>
        <begin position="133"/>
        <end position="157"/>
    </location>
</feature>
<dbReference type="PIRSF" id="PIRSF006066">
    <property type="entry name" value="HI0050"/>
    <property type="match status" value="1"/>
</dbReference>
<dbReference type="PANTHER" id="PTHR33362:SF5">
    <property type="entry name" value="C4-DICARBOXYLATE TRAP TRANSPORTER LARGE PERMEASE PROTEIN DCTM"/>
    <property type="match status" value="1"/>
</dbReference>
<feature type="transmembrane region" description="Helical" evidence="7">
    <location>
        <begin position="211"/>
        <end position="233"/>
    </location>
</feature>
<keyword evidence="3 7" id="KW-0997">Cell inner membrane</keyword>
<sequence>MTSAMFLSMLVLVAFNIPLALSIAFACIVAFVFFADMPTFVTVQRMFTGIDSFPLMSIPFFLLAGKIMEKGGVSIRLVNLGASIVGSTPGGLAIIALLASMFFASISGSAPATVVAIGSIMVPAMIKAGYDKGFSVALMAVGGTIGIIIPPSIPFVVYGISANVSIGDLFIAGIVPGLIVGFSLIIYSYYYSKSRGFRGSEPTSFANFISCLKKSLFGLAMPVIILGGIYSGFFTPTESGAIACVYGLVISVFIYKELSFSDLKEVFVSSGLTSSMVLLIIGAANIMGWILTTEQFPQQVSNWISSVGADKIWLLLAINAVLLLIGTFLELNAAIILLVPIFLPILINEDVNLIHFGIIMITNLAIGLLTPPLGVNLFVAKSLSDTSFSLVVRKVFPLLLVMIVDLLLFTFLPDISLFFIS</sequence>
<keyword evidence="4 7" id="KW-0812">Transmembrane</keyword>
<accession>A0A1M5KS63</accession>
<reference evidence="10" key="1">
    <citation type="submission" date="2016-11" db="EMBL/GenBank/DDBJ databases">
        <authorList>
            <person name="Varghese N."/>
            <person name="Submissions S."/>
        </authorList>
    </citation>
    <scope>NUCLEOTIDE SEQUENCE [LARGE SCALE GENOMIC DNA]</scope>
    <source>
        <strain evidence="10">DSM 16579</strain>
    </source>
</reference>
<feature type="transmembrane region" description="Helical" evidence="7">
    <location>
        <begin position="267"/>
        <end position="292"/>
    </location>
</feature>
<dbReference type="Pfam" id="PF06808">
    <property type="entry name" value="DctM"/>
    <property type="match status" value="1"/>
</dbReference>
<feature type="domain" description="TRAP C4-dicarboxylate transport system permease DctM subunit" evidence="8">
    <location>
        <begin position="6"/>
        <end position="414"/>
    </location>
</feature>
<organism evidence="9 10">
    <name type="scientific">Marinomonas polaris DSM 16579</name>
    <dbReference type="NCBI Taxonomy" id="1122206"/>
    <lineage>
        <taxon>Bacteria</taxon>
        <taxon>Pseudomonadati</taxon>
        <taxon>Pseudomonadota</taxon>
        <taxon>Gammaproteobacteria</taxon>
        <taxon>Oceanospirillales</taxon>
        <taxon>Oceanospirillaceae</taxon>
        <taxon>Marinomonas</taxon>
    </lineage>
</organism>
<comment type="similarity">
    <text evidence="7">Belongs to the TRAP transporter large permease family.</text>
</comment>
<dbReference type="GO" id="GO:0022857">
    <property type="term" value="F:transmembrane transporter activity"/>
    <property type="evidence" value="ECO:0007669"/>
    <property type="project" value="UniProtKB-UniRule"/>
</dbReference>
<evidence type="ECO:0000256" key="4">
    <source>
        <dbReference type="ARBA" id="ARBA00022692"/>
    </source>
</evidence>
<evidence type="ECO:0000259" key="8">
    <source>
        <dbReference type="Pfam" id="PF06808"/>
    </source>
</evidence>
<dbReference type="PANTHER" id="PTHR33362">
    <property type="entry name" value="SIALIC ACID TRAP TRANSPORTER PERMEASE PROTEIN SIAT-RELATED"/>
    <property type="match status" value="1"/>
</dbReference>
<dbReference type="Proteomes" id="UP000184517">
    <property type="component" value="Unassembled WGS sequence"/>
</dbReference>
<gene>
    <name evidence="9" type="ORF">SAMN02745753_04111</name>
</gene>
<feature type="transmembrane region" description="Helical" evidence="7">
    <location>
        <begin position="77"/>
        <end position="103"/>
    </location>
</feature>
<dbReference type="GO" id="GO:0005886">
    <property type="term" value="C:plasma membrane"/>
    <property type="evidence" value="ECO:0007669"/>
    <property type="project" value="UniProtKB-SubCell"/>
</dbReference>
<dbReference type="EMBL" id="FQVF01000024">
    <property type="protein sequence ID" value="SHG55556.1"/>
    <property type="molecule type" value="Genomic_DNA"/>
</dbReference>
<name>A0A1M5KS63_9GAMM</name>
<dbReference type="OrthoDB" id="9796052at2"/>
<feature type="transmembrane region" description="Helical" evidence="7">
    <location>
        <begin position="353"/>
        <end position="375"/>
    </location>
</feature>
<keyword evidence="7" id="KW-0813">Transport</keyword>
<feature type="transmembrane region" description="Helical" evidence="7">
    <location>
        <begin position="395"/>
        <end position="420"/>
    </location>
</feature>
<evidence type="ECO:0000256" key="2">
    <source>
        <dbReference type="ARBA" id="ARBA00022475"/>
    </source>
</evidence>
<feature type="transmembrane region" description="Helical" evidence="7">
    <location>
        <begin position="46"/>
        <end position="65"/>
    </location>
</feature>
<comment type="function">
    <text evidence="7">Part of the tripartite ATP-independent periplasmic (TRAP) transport system.</text>
</comment>
<comment type="subcellular location">
    <subcellularLocation>
        <location evidence="1 7">Cell inner membrane</location>
        <topology evidence="1 7">Multi-pass membrane protein</topology>
    </subcellularLocation>
</comment>
<evidence type="ECO:0000256" key="7">
    <source>
        <dbReference type="RuleBase" id="RU369079"/>
    </source>
</evidence>
<feature type="transmembrane region" description="Helical" evidence="7">
    <location>
        <begin position="239"/>
        <end position="255"/>
    </location>
</feature>
<proteinExistence type="inferred from homology"/>
<evidence type="ECO:0000256" key="3">
    <source>
        <dbReference type="ARBA" id="ARBA00022519"/>
    </source>
</evidence>
<keyword evidence="10" id="KW-1185">Reference proteome</keyword>
<evidence type="ECO:0000313" key="10">
    <source>
        <dbReference type="Proteomes" id="UP000184517"/>
    </source>
</evidence>
<feature type="transmembrane region" description="Helical" evidence="7">
    <location>
        <begin position="7"/>
        <end position="34"/>
    </location>
</feature>
<keyword evidence="2" id="KW-1003">Cell membrane</keyword>
<comment type="subunit">
    <text evidence="7">The complex comprises the extracytoplasmic solute receptor protein and the two transmembrane proteins.</text>
</comment>
<evidence type="ECO:0000256" key="5">
    <source>
        <dbReference type="ARBA" id="ARBA00022989"/>
    </source>
</evidence>
<dbReference type="InterPro" id="IPR004681">
    <property type="entry name" value="TRAP_DctM"/>
</dbReference>
<keyword evidence="6 7" id="KW-0472">Membrane</keyword>
<dbReference type="STRING" id="1122206.SAMN02745753_04111"/>
<evidence type="ECO:0000313" key="9">
    <source>
        <dbReference type="EMBL" id="SHG55556.1"/>
    </source>
</evidence>
<feature type="transmembrane region" description="Helical" evidence="7">
    <location>
        <begin position="169"/>
        <end position="190"/>
    </location>
</feature>
<keyword evidence="5 7" id="KW-1133">Transmembrane helix</keyword>
<feature type="transmembrane region" description="Helical" evidence="7">
    <location>
        <begin position="312"/>
        <end position="341"/>
    </location>
</feature>
<evidence type="ECO:0000256" key="1">
    <source>
        <dbReference type="ARBA" id="ARBA00004429"/>
    </source>
</evidence>
<dbReference type="InterPro" id="IPR010656">
    <property type="entry name" value="DctM"/>
</dbReference>
<evidence type="ECO:0000256" key="6">
    <source>
        <dbReference type="ARBA" id="ARBA00023136"/>
    </source>
</evidence>
<protein>
    <recommendedName>
        <fullName evidence="7">TRAP transporter large permease protein</fullName>
    </recommendedName>
</protein>
<feature type="transmembrane region" description="Helical" evidence="7">
    <location>
        <begin position="109"/>
        <end position="126"/>
    </location>
</feature>
<dbReference type="NCBIfam" id="TIGR00786">
    <property type="entry name" value="dctM"/>
    <property type="match status" value="1"/>
</dbReference>
<dbReference type="AlphaFoldDB" id="A0A1M5KS63"/>
<dbReference type="RefSeq" id="WP_072841678.1">
    <property type="nucleotide sequence ID" value="NZ_FQVF01000024.1"/>
</dbReference>